<dbReference type="InParanoid" id="A0A1Z5JTP5"/>
<keyword evidence="1" id="KW-0812">Transmembrane</keyword>
<sequence length="426" mass="48920">MWFRAKLKRSVWEGENQLYSRRRHRKLLHKKDSLRILLVSVTVMILLMVLTTQPIRLFNAYLSIPANIEPLIVEYRQTDLHSALQQSIMGHHNVLCADVAERQTNSREVLPIPPKFPVRMSFRMHCEDLFVNNIYGTGNVLLMLYNIRLIARLLGNVSIQMECVDAMETRSSLVIPWIMGSFPANVWPGPSASLEDACDSFQPKTAHIIVDDIQYELRRMAISLVGVPSINHPAANFTVKESKERTLQVPMTTAPLRSDVELDDVVIHFRCGDIIELKAHHKYHYVRWSVLAKRISPAARTIGIVTQPSQGQTRKIDNHNRDRCTQLLGPMQTYLQQRLPWAQVRIRNAPEETIALAFSRFIMANQSLAGGFSTFYRMPFYATFGTAYDYDEMGDNHMVSSELMMDLWQNETGLQRILSLFTSDED</sequence>
<organism evidence="2 3">
    <name type="scientific">Fistulifera solaris</name>
    <name type="common">Oleaginous diatom</name>
    <dbReference type="NCBI Taxonomy" id="1519565"/>
    <lineage>
        <taxon>Eukaryota</taxon>
        <taxon>Sar</taxon>
        <taxon>Stramenopiles</taxon>
        <taxon>Ochrophyta</taxon>
        <taxon>Bacillariophyta</taxon>
        <taxon>Bacillariophyceae</taxon>
        <taxon>Bacillariophycidae</taxon>
        <taxon>Naviculales</taxon>
        <taxon>Naviculaceae</taxon>
        <taxon>Fistulifera</taxon>
    </lineage>
</organism>
<accession>A0A1Z5JTP5</accession>
<keyword evidence="3" id="KW-1185">Reference proteome</keyword>
<reference evidence="2 3" key="1">
    <citation type="journal article" date="2015" name="Plant Cell">
        <title>Oil accumulation by the oleaginous diatom Fistulifera solaris as revealed by the genome and transcriptome.</title>
        <authorList>
            <person name="Tanaka T."/>
            <person name="Maeda Y."/>
            <person name="Veluchamy A."/>
            <person name="Tanaka M."/>
            <person name="Abida H."/>
            <person name="Marechal E."/>
            <person name="Bowler C."/>
            <person name="Muto M."/>
            <person name="Sunaga Y."/>
            <person name="Tanaka M."/>
            <person name="Yoshino T."/>
            <person name="Taniguchi T."/>
            <person name="Fukuda Y."/>
            <person name="Nemoto M."/>
            <person name="Matsumoto M."/>
            <person name="Wong P.S."/>
            <person name="Aburatani S."/>
            <person name="Fujibuchi W."/>
        </authorList>
    </citation>
    <scope>NUCLEOTIDE SEQUENCE [LARGE SCALE GENOMIC DNA]</scope>
    <source>
        <strain evidence="2 3">JPCC DA0580</strain>
    </source>
</reference>
<protein>
    <submittedName>
        <fullName evidence="2">Uncharacterized protein</fullName>
    </submittedName>
</protein>
<dbReference type="OrthoDB" id="47615at2759"/>
<keyword evidence="1" id="KW-0472">Membrane</keyword>
<evidence type="ECO:0000313" key="2">
    <source>
        <dbReference type="EMBL" id="GAX17309.1"/>
    </source>
</evidence>
<comment type="caution">
    <text evidence="2">The sequence shown here is derived from an EMBL/GenBank/DDBJ whole genome shotgun (WGS) entry which is preliminary data.</text>
</comment>
<name>A0A1Z5JTP5_FISSO</name>
<dbReference type="Proteomes" id="UP000198406">
    <property type="component" value="Unassembled WGS sequence"/>
</dbReference>
<gene>
    <name evidence="2" type="ORF">FisN_10Lu173</name>
</gene>
<dbReference type="AlphaFoldDB" id="A0A1Z5JTP5"/>
<dbReference type="EMBL" id="BDSP01000114">
    <property type="protein sequence ID" value="GAX17309.1"/>
    <property type="molecule type" value="Genomic_DNA"/>
</dbReference>
<proteinExistence type="predicted"/>
<feature type="transmembrane region" description="Helical" evidence="1">
    <location>
        <begin position="33"/>
        <end position="50"/>
    </location>
</feature>
<evidence type="ECO:0000256" key="1">
    <source>
        <dbReference type="SAM" id="Phobius"/>
    </source>
</evidence>
<keyword evidence="1" id="KW-1133">Transmembrane helix</keyword>
<evidence type="ECO:0000313" key="3">
    <source>
        <dbReference type="Proteomes" id="UP000198406"/>
    </source>
</evidence>